<dbReference type="AlphaFoldDB" id="A0A0D0A3K0"/>
<feature type="compositionally biased region" description="Polar residues" evidence="1">
    <location>
        <begin position="16"/>
        <end position="29"/>
    </location>
</feature>
<feature type="region of interest" description="Disordered" evidence="1">
    <location>
        <begin position="1"/>
        <end position="42"/>
    </location>
</feature>
<reference evidence="2 3" key="1">
    <citation type="submission" date="2014-04" db="EMBL/GenBank/DDBJ databases">
        <authorList>
            <consortium name="DOE Joint Genome Institute"/>
            <person name="Kuo A."/>
            <person name="Ruytinx J."/>
            <person name="Rineau F."/>
            <person name="Colpaert J."/>
            <person name="Kohler A."/>
            <person name="Nagy L.G."/>
            <person name="Floudas D."/>
            <person name="Copeland A."/>
            <person name="Barry K.W."/>
            <person name="Cichocki N."/>
            <person name="Veneault-Fourrey C."/>
            <person name="LaButti K."/>
            <person name="Lindquist E.A."/>
            <person name="Lipzen A."/>
            <person name="Lundell T."/>
            <person name="Morin E."/>
            <person name="Murat C."/>
            <person name="Sun H."/>
            <person name="Tunlid A."/>
            <person name="Henrissat B."/>
            <person name="Grigoriev I.V."/>
            <person name="Hibbett D.S."/>
            <person name="Martin F."/>
            <person name="Nordberg H.P."/>
            <person name="Cantor M.N."/>
            <person name="Hua S.X."/>
        </authorList>
    </citation>
    <scope>NUCLEOTIDE SEQUENCE [LARGE SCALE GENOMIC DNA]</scope>
    <source>
        <strain evidence="2 3">UH-Slu-Lm8-n1</strain>
    </source>
</reference>
<evidence type="ECO:0000256" key="1">
    <source>
        <dbReference type="SAM" id="MobiDB-lite"/>
    </source>
</evidence>
<evidence type="ECO:0000313" key="2">
    <source>
        <dbReference type="EMBL" id="KIK36276.1"/>
    </source>
</evidence>
<dbReference type="InParanoid" id="A0A0D0A3K0"/>
<dbReference type="Proteomes" id="UP000054485">
    <property type="component" value="Unassembled WGS sequence"/>
</dbReference>
<reference evidence="3" key="2">
    <citation type="submission" date="2015-01" db="EMBL/GenBank/DDBJ databases">
        <title>Evolutionary Origins and Diversification of the Mycorrhizal Mutualists.</title>
        <authorList>
            <consortium name="DOE Joint Genome Institute"/>
            <consortium name="Mycorrhizal Genomics Consortium"/>
            <person name="Kohler A."/>
            <person name="Kuo A."/>
            <person name="Nagy L.G."/>
            <person name="Floudas D."/>
            <person name="Copeland A."/>
            <person name="Barry K.W."/>
            <person name="Cichocki N."/>
            <person name="Veneault-Fourrey C."/>
            <person name="LaButti K."/>
            <person name="Lindquist E.A."/>
            <person name="Lipzen A."/>
            <person name="Lundell T."/>
            <person name="Morin E."/>
            <person name="Murat C."/>
            <person name="Riley R."/>
            <person name="Ohm R."/>
            <person name="Sun H."/>
            <person name="Tunlid A."/>
            <person name="Henrissat B."/>
            <person name="Grigoriev I.V."/>
            <person name="Hibbett D.S."/>
            <person name="Martin F."/>
        </authorList>
    </citation>
    <scope>NUCLEOTIDE SEQUENCE [LARGE SCALE GENOMIC DNA]</scope>
    <source>
        <strain evidence="3">UH-Slu-Lm8-n1</strain>
    </source>
</reference>
<protein>
    <submittedName>
        <fullName evidence="2">Uncharacterized protein</fullName>
    </submittedName>
</protein>
<proteinExistence type="predicted"/>
<evidence type="ECO:0000313" key="3">
    <source>
        <dbReference type="Proteomes" id="UP000054485"/>
    </source>
</evidence>
<gene>
    <name evidence="2" type="ORF">CY34DRAFT_811421</name>
</gene>
<dbReference type="EMBL" id="KN835544">
    <property type="protein sequence ID" value="KIK36276.1"/>
    <property type="molecule type" value="Genomic_DNA"/>
</dbReference>
<keyword evidence="3" id="KW-1185">Reference proteome</keyword>
<name>A0A0D0A3K0_9AGAM</name>
<organism evidence="2 3">
    <name type="scientific">Suillus luteus UH-Slu-Lm8-n1</name>
    <dbReference type="NCBI Taxonomy" id="930992"/>
    <lineage>
        <taxon>Eukaryota</taxon>
        <taxon>Fungi</taxon>
        <taxon>Dikarya</taxon>
        <taxon>Basidiomycota</taxon>
        <taxon>Agaricomycotina</taxon>
        <taxon>Agaricomycetes</taxon>
        <taxon>Agaricomycetidae</taxon>
        <taxon>Boletales</taxon>
        <taxon>Suillineae</taxon>
        <taxon>Suillaceae</taxon>
        <taxon>Suillus</taxon>
    </lineage>
</organism>
<accession>A0A0D0A3K0</accession>
<dbReference type="HOGENOM" id="CLU_2741743_0_0_1"/>
<sequence>MQKHSRMKFLGGGASLYSSNLRRPVNTSETIRDEKVEEDEEKDDIKYELTVKLKTILPSWLQKAQQTKQIA</sequence>